<dbReference type="Proteomes" id="UP000243459">
    <property type="component" value="Chromosome 2"/>
</dbReference>
<proteinExistence type="predicted"/>
<dbReference type="EMBL" id="CM007382">
    <property type="protein sequence ID" value="ONK77749.1"/>
    <property type="molecule type" value="Genomic_DNA"/>
</dbReference>
<sequence length="245" mass="25516">MNATFPSPSSSSSSPSTALALTPTASLWPSSPPCLLDPTLLPLLLSTPTPTPALARHSPRPIIHGFSSPALVAIAVSSKIPLRPTSSELGSPLFPSAASTSTATASRLRPTAIQRHLPPPLFLYDKNHRGDPAEICTARIRNSTCRELALSGPIPPELRNAAAAAAGLAENELLPARSRPGIWPEIAELGPCCTSPPTNLSGRCADIGDLILCPVPWNLSHNHLLGGSELPLKQLAASVSLDLSL</sequence>
<dbReference type="AlphaFoldDB" id="A0A5P1FLB8"/>
<dbReference type="Gramene" id="ONK77749">
    <property type="protein sequence ID" value="ONK77749"/>
    <property type="gene ID" value="A4U43_C02F10140"/>
</dbReference>
<organism evidence="1 2">
    <name type="scientific">Asparagus officinalis</name>
    <name type="common">Garden asparagus</name>
    <dbReference type="NCBI Taxonomy" id="4686"/>
    <lineage>
        <taxon>Eukaryota</taxon>
        <taxon>Viridiplantae</taxon>
        <taxon>Streptophyta</taxon>
        <taxon>Embryophyta</taxon>
        <taxon>Tracheophyta</taxon>
        <taxon>Spermatophyta</taxon>
        <taxon>Magnoliopsida</taxon>
        <taxon>Liliopsida</taxon>
        <taxon>Asparagales</taxon>
        <taxon>Asparagaceae</taxon>
        <taxon>Asparagoideae</taxon>
        <taxon>Asparagus</taxon>
    </lineage>
</organism>
<keyword evidence="2" id="KW-1185">Reference proteome</keyword>
<accession>A0A5P1FLB8</accession>
<protein>
    <submittedName>
        <fullName evidence="1">Uncharacterized protein</fullName>
    </submittedName>
</protein>
<reference evidence="2" key="1">
    <citation type="journal article" date="2017" name="Nat. Commun.">
        <title>The asparagus genome sheds light on the origin and evolution of a young Y chromosome.</title>
        <authorList>
            <person name="Harkess A."/>
            <person name="Zhou J."/>
            <person name="Xu C."/>
            <person name="Bowers J.E."/>
            <person name="Van der Hulst R."/>
            <person name="Ayyampalayam S."/>
            <person name="Mercati F."/>
            <person name="Riccardi P."/>
            <person name="McKain M.R."/>
            <person name="Kakrana A."/>
            <person name="Tang H."/>
            <person name="Ray J."/>
            <person name="Groenendijk J."/>
            <person name="Arikit S."/>
            <person name="Mathioni S.M."/>
            <person name="Nakano M."/>
            <person name="Shan H."/>
            <person name="Telgmann-Rauber A."/>
            <person name="Kanno A."/>
            <person name="Yue Z."/>
            <person name="Chen H."/>
            <person name="Li W."/>
            <person name="Chen Y."/>
            <person name="Xu X."/>
            <person name="Zhang Y."/>
            <person name="Luo S."/>
            <person name="Chen H."/>
            <person name="Gao J."/>
            <person name="Mao Z."/>
            <person name="Pires J.C."/>
            <person name="Luo M."/>
            <person name="Kudrna D."/>
            <person name="Wing R.A."/>
            <person name="Meyers B.C."/>
            <person name="Yi K."/>
            <person name="Kong H."/>
            <person name="Lavrijsen P."/>
            <person name="Sunseri F."/>
            <person name="Falavigna A."/>
            <person name="Ye Y."/>
            <person name="Leebens-Mack J.H."/>
            <person name="Chen G."/>
        </authorList>
    </citation>
    <scope>NUCLEOTIDE SEQUENCE [LARGE SCALE GENOMIC DNA]</scope>
    <source>
        <strain evidence="2">cv. DH0086</strain>
    </source>
</reference>
<evidence type="ECO:0000313" key="2">
    <source>
        <dbReference type="Proteomes" id="UP000243459"/>
    </source>
</evidence>
<gene>
    <name evidence="1" type="ORF">A4U43_C02F10140</name>
</gene>
<name>A0A5P1FLB8_ASPOF</name>
<evidence type="ECO:0000313" key="1">
    <source>
        <dbReference type="EMBL" id="ONK77749.1"/>
    </source>
</evidence>